<evidence type="ECO:0000313" key="4">
    <source>
        <dbReference type="Proteomes" id="UP000179807"/>
    </source>
</evidence>
<organism evidence="3 4">
    <name type="scientific">Tritrichomonas foetus</name>
    <dbReference type="NCBI Taxonomy" id="1144522"/>
    <lineage>
        <taxon>Eukaryota</taxon>
        <taxon>Metamonada</taxon>
        <taxon>Parabasalia</taxon>
        <taxon>Tritrichomonadida</taxon>
        <taxon>Tritrichomonadidae</taxon>
        <taxon>Tritrichomonas</taxon>
    </lineage>
</organism>
<proteinExistence type="predicted"/>
<protein>
    <submittedName>
        <fullName evidence="3">Uncharacterized protein</fullName>
    </submittedName>
</protein>
<gene>
    <name evidence="3" type="ORF">TRFO_23067</name>
</gene>
<dbReference type="PANTHER" id="PTHR47026">
    <property type="entry name" value="PIGMENTOSA GTPASE REGULATOR-LIKE PROTEIN, PUTATIVE-RELATED"/>
    <property type="match status" value="1"/>
</dbReference>
<keyword evidence="1" id="KW-0175">Coiled coil</keyword>
<evidence type="ECO:0000256" key="2">
    <source>
        <dbReference type="SAM" id="MobiDB-lite"/>
    </source>
</evidence>
<sequence length="404" mass="47243">MSYARSRSNSCSRASYSRSRSSRSTSMASSRRSARTNYALIANEIINGAPLDTVLKRDLKHVLIQLSILRNEATALKDYVKIDYIGDIIKELNKRVTPPPMKRYRSGKNSPNKLSKVGTIAEFLDLDVDDGAQNLCPAIIKELPDDEYRKISEEIDQMIETDTILDTIDIRELPKYYFVINQKKEQHLDSYNYDEVKKLDDLYDKLRYPVHDFKPRNEIKIEELEDRIEKCNVEIDNLCEQRADVLMNIEQRKELELQKLKEKHQQELDDFLKNMPSPDDPSQNRPSKKLMEMRHSERRHAMTRDYEGAKELHKVANDLAAEERAKNKIKYQERLEKLTENLRMKQKAEESCLIQKWDRVATKDINNIDKMISTNKSLILSAQKELEATTKKDSFNLSPRKLML</sequence>
<dbReference type="PANTHER" id="PTHR47026:SF2">
    <property type="entry name" value="FLAGELLAR ASSOCIATED PROTEIN"/>
    <property type="match status" value="1"/>
</dbReference>
<dbReference type="VEuPathDB" id="TrichDB:TRFO_23067"/>
<dbReference type="GeneID" id="94837642"/>
<reference evidence="3" key="1">
    <citation type="submission" date="2016-10" db="EMBL/GenBank/DDBJ databases">
        <authorList>
            <person name="Benchimol M."/>
            <person name="Almeida L.G."/>
            <person name="Vasconcelos A.T."/>
            <person name="Perreira-Neves A."/>
            <person name="Rosa I.A."/>
            <person name="Tasca T."/>
            <person name="Bogo M.R."/>
            <person name="de Souza W."/>
        </authorList>
    </citation>
    <scope>NUCLEOTIDE SEQUENCE [LARGE SCALE GENOMIC DNA]</scope>
    <source>
        <strain evidence="3">K</strain>
    </source>
</reference>
<dbReference type="EMBL" id="MLAK01000667">
    <property type="protein sequence ID" value="OHT08460.1"/>
    <property type="molecule type" value="Genomic_DNA"/>
</dbReference>
<comment type="caution">
    <text evidence="3">The sequence shown here is derived from an EMBL/GenBank/DDBJ whole genome shotgun (WGS) entry which is preliminary data.</text>
</comment>
<dbReference type="Proteomes" id="UP000179807">
    <property type="component" value="Unassembled WGS sequence"/>
</dbReference>
<dbReference type="AlphaFoldDB" id="A0A1J4KFB6"/>
<evidence type="ECO:0000313" key="3">
    <source>
        <dbReference type="EMBL" id="OHT08460.1"/>
    </source>
</evidence>
<accession>A0A1J4KFB6</accession>
<evidence type="ECO:0000256" key="1">
    <source>
        <dbReference type="SAM" id="Coils"/>
    </source>
</evidence>
<feature type="region of interest" description="Disordered" evidence="2">
    <location>
        <begin position="1"/>
        <end position="30"/>
    </location>
</feature>
<dbReference type="RefSeq" id="XP_068361596.1">
    <property type="nucleotide sequence ID" value="XM_068502938.1"/>
</dbReference>
<keyword evidence="4" id="KW-1185">Reference proteome</keyword>
<name>A0A1J4KFB6_9EUKA</name>
<feature type="coiled-coil region" evidence="1">
    <location>
        <begin position="321"/>
        <end position="348"/>
    </location>
</feature>
<feature type="region of interest" description="Disordered" evidence="2">
    <location>
        <begin position="271"/>
        <end position="290"/>
    </location>
</feature>